<comment type="caution">
    <text evidence="1">The sequence shown here is derived from an EMBL/GenBank/DDBJ whole genome shotgun (WGS) entry which is preliminary data.</text>
</comment>
<name>A0ABN0CJD7_9BACE</name>
<evidence type="ECO:0000313" key="2">
    <source>
        <dbReference type="Proteomes" id="UP000010321"/>
    </source>
</evidence>
<gene>
    <name evidence="1" type="ORF">HMPREF9445_03274</name>
</gene>
<dbReference type="EMBL" id="AFBM01000033">
    <property type="protein sequence ID" value="EGF49222.1"/>
    <property type="molecule type" value="Genomic_DNA"/>
</dbReference>
<accession>A0ABN0CJD7</accession>
<keyword evidence="2" id="KW-1185">Reference proteome</keyword>
<sequence length="47" mass="5269">MVVVVLEVDIGMMLVVSGETGSFVRWNGLFQALKRVVSHRGTESFMR</sequence>
<protein>
    <submittedName>
        <fullName evidence="1">Uncharacterized protein</fullName>
    </submittedName>
</protein>
<proteinExistence type="predicted"/>
<organism evidence="1 2">
    <name type="scientific">Bacteroides clarus YIT 12056</name>
    <dbReference type="NCBI Taxonomy" id="762984"/>
    <lineage>
        <taxon>Bacteria</taxon>
        <taxon>Pseudomonadati</taxon>
        <taxon>Bacteroidota</taxon>
        <taxon>Bacteroidia</taxon>
        <taxon>Bacteroidales</taxon>
        <taxon>Bacteroidaceae</taxon>
        <taxon>Bacteroides</taxon>
    </lineage>
</organism>
<reference evidence="1 2" key="1">
    <citation type="submission" date="2011-02" db="EMBL/GenBank/DDBJ databases">
        <authorList>
            <person name="Weinstock G."/>
            <person name="Sodergren E."/>
            <person name="Clifton S."/>
            <person name="Fulton L."/>
            <person name="Fulton B."/>
            <person name="Courtney L."/>
            <person name="Fronick C."/>
            <person name="Harrison M."/>
            <person name="Strong C."/>
            <person name="Farmer C."/>
            <person name="Delahaunty K."/>
            <person name="Markovic C."/>
            <person name="Hall O."/>
            <person name="Minx P."/>
            <person name="Tomlinson C."/>
            <person name="Mitreva M."/>
            <person name="Hou S."/>
            <person name="Chen J."/>
            <person name="Wollam A."/>
            <person name="Pepin K.H."/>
            <person name="Johnson M."/>
            <person name="Bhonagiri V."/>
            <person name="Zhang X."/>
            <person name="Suruliraj S."/>
            <person name="Warren W."/>
            <person name="Chinwalla A."/>
            <person name="Mardis E.R."/>
            <person name="Wilson R.K."/>
        </authorList>
    </citation>
    <scope>NUCLEOTIDE SEQUENCE [LARGE SCALE GENOMIC DNA]</scope>
    <source>
        <strain evidence="1 2">YIT 12056</strain>
    </source>
</reference>
<dbReference type="Proteomes" id="UP000010321">
    <property type="component" value="Unassembled WGS sequence"/>
</dbReference>
<evidence type="ECO:0000313" key="1">
    <source>
        <dbReference type="EMBL" id="EGF49222.1"/>
    </source>
</evidence>